<dbReference type="PANTHER" id="PTHR12272">
    <property type="entry name" value="DEADENYLATION COMPLEX SUBUNIT PAN3"/>
    <property type="match status" value="1"/>
</dbReference>
<proteinExistence type="predicted"/>
<evidence type="ECO:0000259" key="7">
    <source>
        <dbReference type="Pfam" id="PF18101"/>
    </source>
</evidence>
<dbReference type="OrthoDB" id="204958at2759"/>
<keyword evidence="4" id="KW-0547">Nucleotide-binding</keyword>
<keyword evidence="5" id="KW-0067">ATP-binding</keyword>
<evidence type="ECO:0000256" key="2">
    <source>
        <dbReference type="ARBA" id="ARBA00022490"/>
    </source>
</evidence>
<comment type="caution">
    <text evidence="8">The sequence shown here is derived from an EMBL/GenBank/DDBJ whole genome shotgun (WGS) entry which is preliminary data.</text>
</comment>
<dbReference type="GO" id="GO:0005524">
    <property type="term" value="F:ATP binding"/>
    <property type="evidence" value="ECO:0007669"/>
    <property type="project" value="UniProtKB-KW"/>
</dbReference>
<dbReference type="FunFam" id="1.10.287.3700:FF:000001">
    <property type="entry name" value="PAN2-PAN3 deadenylation complex subunit PAN3"/>
    <property type="match status" value="1"/>
</dbReference>
<dbReference type="Pfam" id="PF18101">
    <property type="entry name" value="Pan3_CK"/>
    <property type="match status" value="1"/>
</dbReference>
<sequence>MDPSWSETGDRYLLKLFRDYLFHQVAESGAPWVDLAHIVACLNKLEAGSSEKVCLVSRDEQSVLVVSYRDLKNCFDGAFSEILSASLT</sequence>
<evidence type="ECO:0000256" key="6">
    <source>
        <dbReference type="ARBA" id="ARBA00023054"/>
    </source>
</evidence>
<dbReference type="InterPro" id="IPR041332">
    <property type="entry name" value="Pan3_CK"/>
</dbReference>
<evidence type="ECO:0000256" key="5">
    <source>
        <dbReference type="ARBA" id="ARBA00022840"/>
    </source>
</evidence>
<reference evidence="8" key="1">
    <citation type="submission" date="2023-01" db="EMBL/GenBank/DDBJ databases">
        <title>Genome assembly of the deep-sea coral Lophelia pertusa.</title>
        <authorList>
            <person name="Herrera S."/>
            <person name="Cordes E."/>
        </authorList>
    </citation>
    <scope>NUCLEOTIDE SEQUENCE</scope>
    <source>
        <strain evidence="8">USNM1676648</strain>
        <tissue evidence="8">Polyp</tissue>
    </source>
</reference>
<keyword evidence="6" id="KW-0175">Coiled coil</keyword>
<evidence type="ECO:0000313" key="8">
    <source>
        <dbReference type="EMBL" id="KAJ7385088.1"/>
    </source>
</evidence>
<dbReference type="GO" id="GO:0000289">
    <property type="term" value="P:nuclear-transcribed mRNA poly(A) tail shortening"/>
    <property type="evidence" value="ECO:0007669"/>
    <property type="project" value="InterPro"/>
</dbReference>
<dbReference type="GO" id="GO:0031251">
    <property type="term" value="C:PAN complex"/>
    <property type="evidence" value="ECO:0007669"/>
    <property type="project" value="InterPro"/>
</dbReference>
<dbReference type="InterPro" id="IPR030844">
    <property type="entry name" value="PAN3"/>
</dbReference>
<evidence type="ECO:0000256" key="3">
    <source>
        <dbReference type="ARBA" id="ARBA00022664"/>
    </source>
</evidence>
<dbReference type="GO" id="GO:0000932">
    <property type="term" value="C:P-body"/>
    <property type="evidence" value="ECO:0007669"/>
    <property type="project" value="TreeGrafter"/>
</dbReference>
<dbReference type="Proteomes" id="UP001163046">
    <property type="component" value="Unassembled WGS sequence"/>
</dbReference>
<dbReference type="PANTHER" id="PTHR12272:SF11">
    <property type="entry name" value="PAN2-PAN3 DEADENYLATION COMPLEX SUBUNIT PAN3"/>
    <property type="match status" value="1"/>
</dbReference>
<organism evidence="8 9">
    <name type="scientific">Desmophyllum pertusum</name>
    <dbReference type="NCBI Taxonomy" id="174260"/>
    <lineage>
        <taxon>Eukaryota</taxon>
        <taxon>Metazoa</taxon>
        <taxon>Cnidaria</taxon>
        <taxon>Anthozoa</taxon>
        <taxon>Hexacorallia</taxon>
        <taxon>Scleractinia</taxon>
        <taxon>Caryophylliina</taxon>
        <taxon>Caryophylliidae</taxon>
        <taxon>Desmophyllum</taxon>
    </lineage>
</organism>
<dbReference type="AlphaFoldDB" id="A0A9W9ZQQ0"/>
<name>A0A9W9ZQQ0_9CNID</name>
<keyword evidence="3" id="KW-0507">mRNA processing</keyword>
<evidence type="ECO:0000313" key="9">
    <source>
        <dbReference type="Proteomes" id="UP001163046"/>
    </source>
</evidence>
<dbReference type="GO" id="GO:0006397">
    <property type="term" value="P:mRNA processing"/>
    <property type="evidence" value="ECO:0007669"/>
    <property type="project" value="UniProtKB-KW"/>
</dbReference>
<evidence type="ECO:0000256" key="4">
    <source>
        <dbReference type="ARBA" id="ARBA00022741"/>
    </source>
</evidence>
<dbReference type="Gene3D" id="1.10.287.3700">
    <property type="match status" value="1"/>
</dbReference>
<protein>
    <submittedName>
        <fullName evidence="8">PAB-dependent poly(A)-specific ribonuclease subunit 3</fullName>
    </submittedName>
</protein>
<dbReference type="GO" id="GO:0008143">
    <property type="term" value="F:poly(A) binding"/>
    <property type="evidence" value="ECO:0007669"/>
    <property type="project" value="TreeGrafter"/>
</dbReference>
<evidence type="ECO:0000256" key="1">
    <source>
        <dbReference type="ARBA" id="ARBA00004496"/>
    </source>
</evidence>
<keyword evidence="9" id="KW-1185">Reference proteome</keyword>
<accession>A0A9W9ZQQ0</accession>
<dbReference type="EMBL" id="MU825882">
    <property type="protein sequence ID" value="KAJ7385088.1"/>
    <property type="molecule type" value="Genomic_DNA"/>
</dbReference>
<gene>
    <name evidence="8" type="primary">PAN3_2</name>
    <name evidence="8" type="ORF">OS493_017453</name>
</gene>
<keyword evidence="2" id="KW-0963">Cytoplasm</keyword>
<comment type="subcellular location">
    <subcellularLocation>
        <location evidence="1">Cytoplasm</location>
    </subcellularLocation>
</comment>
<feature type="domain" description="Pan3 C-terminal knob" evidence="7">
    <location>
        <begin position="1"/>
        <end position="82"/>
    </location>
</feature>